<proteinExistence type="predicted"/>
<evidence type="ECO:0000313" key="2">
    <source>
        <dbReference type="Proteomes" id="UP000229459"/>
    </source>
</evidence>
<organism evidence="1 2">
    <name type="scientific">Candidatus Beckwithbacteria bacterium CG23_combo_of_CG06-09_8_20_14_all_34_8</name>
    <dbReference type="NCBI Taxonomy" id="1974497"/>
    <lineage>
        <taxon>Bacteria</taxon>
        <taxon>Candidatus Beckwithiibacteriota</taxon>
    </lineage>
</organism>
<dbReference type="PANTHER" id="PTHR40080">
    <property type="entry name" value="LMO1763 PROTEIN"/>
    <property type="match status" value="1"/>
</dbReference>
<dbReference type="Pfam" id="PF01371">
    <property type="entry name" value="Trp_repressor"/>
    <property type="match status" value="1"/>
</dbReference>
<dbReference type="GO" id="GO:0003700">
    <property type="term" value="F:DNA-binding transcription factor activity"/>
    <property type="evidence" value="ECO:0007669"/>
    <property type="project" value="InterPro"/>
</dbReference>
<accession>A0A2H0B5C9</accession>
<dbReference type="InterPro" id="IPR013368">
    <property type="entry name" value="YecD_YerC"/>
</dbReference>
<dbReference type="Proteomes" id="UP000229459">
    <property type="component" value="Unassembled WGS sequence"/>
</dbReference>
<dbReference type="GO" id="GO:0043565">
    <property type="term" value="F:sequence-specific DNA binding"/>
    <property type="evidence" value="ECO:0007669"/>
    <property type="project" value="InterPro"/>
</dbReference>
<comment type="caution">
    <text evidence="1">The sequence shown here is derived from an EMBL/GenBank/DDBJ whole genome shotgun (WGS) entry which is preliminary data.</text>
</comment>
<sequence length="144" mass="16476">MLSYPKIVIQFIKVYLSKLIIMQISRKQIDQNLELQIKDVLAQVISDIKSKDQALQFLQDFLTNTELVALTKRLAVALSLDKKMSYEQIKKQLQVSSATIASVQSAMQKQPKGYEIALRLAKAEEFAIKWSQKLNGLFEKNKSK</sequence>
<evidence type="ECO:0000313" key="1">
    <source>
        <dbReference type="EMBL" id="PIP52834.1"/>
    </source>
</evidence>
<name>A0A2H0B5C9_9BACT</name>
<protein>
    <submittedName>
        <fullName evidence="1">Uncharacterized protein</fullName>
    </submittedName>
</protein>
<gene>
    <name evidence="1" type="ORF">COX08_04345</name>
</gene>
<dbReference type="SUPFAM" id="SSF48295">
    <property type="entry name" value="TrpR-like"/>
    <property type="match status" value="1"/>
</dbReference>
<dbReference type="PANTHER" id="PTHR40080:SF1">
    <property type="entry name" value="TRPR-LIKE PROTEIN YERC_YECD"/>
    <property type="match status" value="1"/>
</dbReference>
<dbReference type="EMBL" id="PCSR01000102">
    <property type="protein sequence ID" value="PIP52834.1"/>
    <property type="molecule type" value="Genomic_DNA"/>
</dbReference>
<dbReference type="InterPro" id="IPR010921">
    <property type="entry name" value="Trp_repressor/repl_initiator"/>
</dbReference>
<dbReference type="NCBIfam" id="TIGR02531">
    <property type="entry name" value="yecD_yerC"/>
    <property type="match status" value="1"/>
</dbReference>
<dbReference type="Gene3D" id="1.10.1270.10">
    <property type="entry name" value="TrpR-like"/>
    <property type="match status" value="1"/>
</dbReference>
<dbReference type="InterPro" id="IPR038116">
    <property type="entry name" value="TrpR-like_sf"/>
</dbReference>
<dbReference type="InterPro" id="IPR000831">
    <property type="entry name" value="Trp_repress"/>
</dbReference>
<dbReference type="AlphaFoldDB" id="A0A2H0B5C9"/>
<reference evidence="1 2" key="1">
    <citation type="submission" date="2017-09" db="EMBL/GenBank/DDBJ databases">
        <title>Depth-based differentiation of microbial function through sediment-hosted aquifers and enrichment of novel symbionts in the deep terrestrial subsurface.</title>
        <authorList>
            <person name="Probst A.J."/>
            <person name="Ladd B."/>
            <person name="Jarett J.K."/>
            <person name="Geller-Mcgrath D.E."/>
            <person name="Sieber C.M."/>
            <person name="Emerson J.B."/>
            <person name="Anantharaman K."/>
            <person name="Thomas B.C."/>
            <person name="Malmstrom R."/>
            <person name="Stieglmeier M."/>
            <person name="Klingl A."/>
            <person name="Woyke T."/>
            <person name="Ryan C.M."/>
            <person name="Banfield J.F."/>
        </authorList>
    </citation>
    <scope>NUCLEOTIDE SEQUENCE [LARGE SCALE GENOMIC DNA]</scope>
    <source>
        <strain evidence="1">CG23_combo_of_CG06-09_8_20_14_all_34_8</strain>
    </source>
</reference>